<dbReference type="Pfam" id="PF13476">
    <property type="entry name" value="AAA_23"/>
    <property type="match status" value="1"/>
</dbReference>
<dbReference type="InterPro" id="IPR027417">
    <property type="entry name" value="P-loop_NTPase"/>
</dbReference>
<dbReference type="SUPFAM" id="SSF52540">
    <property type="entry name" value="P-loop containing nucleoside triphosphate hydrolases"/>
    <property type="match status" value="1"/>
</dbReference>
<evidence type="ECO:0000313" key="2">
    <source>
        <dbReference type="EMBL" id="OCQ54574.1"/>
    </source>
</evidence>
<dbReference type="GO" id="GO:0016887">
    <property type="term" value="F:ATP hydrolysis activity"/>
    <property type="evidence" value="ECO:0007669"/>
    <property type="project" value="InterPro"/>
</dbReference>
<dbReference type="InterPro" id="IPR051396">
    <property type="entry name" value="Bact_Antivir_Def_Nuclease"/>
</dbReference>
<dbReference type="PANTHER" id="PTHR43581:SF2">
    <property type="entry name" value="EXCINUCLEASE ATPASE SUBUNIT"/>
    <property type="match status" value="1"/>
</dbReference>
<dbReference type="InterPro" id="IPR038729">
    <property type="entry name" value="Rad50/SbcC_AAA"/>
</dbReference>
<feature type="domain" description="Rad50/SbcC-type AAA" evidence="1">
    <location>
        <begin position="8"/>
        <end position="51"/>
    </location>
</feature>
<evidence type="ECO:0000313" key="3">
    <source>
        <dbReference type="Proteomes" id="UP000093476"/>
    </source>
</evidence>
<dbReference type="RefSeq" id="WP_065821701.1">
    <property type="nucleotide sequence ID" value="NZ_CAWMQZ010000010.1"/>
</dbReference>
<proteinExistence type="predicted"/>
<dbReference type="GO" id="GO:0006302">
    <property type="term" value="P:double-strand break repair"/>
    <property type="evidence" value="ECO:0007669"/>
    <property type="project" value="InterPro"/>
</dbReference>
<dbReference type="PANTHER" id="PTHR43581">
    <property type="entry name" value="ATP/GTP PHOSPHATASE"/>
    <property type="match status" value="1"/>
</dbReference>
<dbReference type="EMBL" id="LOMY01000010">
    <property type="protein sequence ID" value="OCQ54574.1"/>
    <property type="molecule type" value="Genomic_DNA"/>
</dbReference>
<accession>A0A1C0U9H0</accession>
<dbReference type="AlphaFoldDB" id="A0A1C0U9H0"/>
<gene>
    <name evidence="2" type="ORF">Ppb6_00143</name>
</gene>
<name>A0A1C0U9H0_9GAMM</name>
<keyword evidence="3" id="KW-1185">Reference proteome</keyword>
<dbReference type="Gene3D" id="3.40.50.300">
    <property type="entry name" value="P-loop containing nucleotide triphosphate hydrolases"/>
    <property type="match status" value="1"/>
</dbReference>
<organism evidence="2 3">
    <name type="scientific">Photorhabdus australis subsp. thailandensis</name>
    <dbReference type="NCBI Taxonomy" id="2805096"/>
    <lineage>
        <taxon>Bacteria</taxon>
        <taxon>Pseudomonadati</taxon>
        <taxon>Pseudomonadota</taxon>
        <taxon>Gammaproteobacteria</taxon>
        <taxon>Enterobacterales</taxon>
        <taxon>Morganellaceae</taxon>
        <taxon>Photorhabdus</taxon>
    </lineage>
</organism>
<comment type="caution">
    <text evidence="2">The sequence shown here is derived from an EMBL/GenBank/DDBJ whole genome shotgun (WGS) entry which is preliminary data.</text>
</comment>
<sequence length="131" mass="15266">MKEIYIKKVELEGIHKRYDLEIDFNESLNILYGKNGTGKSTLIHIIANVANCDFIRFAFLEFISIKVTYSNDAYVCLTQREENNEKFVIIKTDSDAEFSFGKREAFKTISQLEDDRYSDEYDPDLIKRGLS</sequence>
<protein>
    <recommendedName>
        <fullName evidence="1">Rad50/SbcC-type AAA domain-containing protein</fullName>
    </recommendedName>
</protein>
<reference evidence="2 3" key="1">
    <citation type="submission" date="2015-12" db="EMBL/GenBank/DDBJ databases">
        <title>Genome comparisons provide insights into the role of secondary metabolites in the pathogenic phase of the Photorhabdus life cycle.</title>
        <authorList>
            <person name="Tobias N.J."/>
            <person name="Mishra B."/>
            <person name="Gupta D.K."/>
            <person name="Thines M."/>
            <person name="Stinear T.P."/>
            <person name="Bode H.B."/>
        </authorList>
    </citation>
    <scope>NUCLEOTIDE SEQUENCE [LARGE SCALE GENOMIC DNA]</scope>
    <source>
        <strain evidence="2 3">PB68.1</strain>
    </source>
</reference>
<dbReference type="Proteomes" id="UP000093476">
    <property type="component" value="Unassembled WGS sequence"/>
</dbReference>
<evidence type="ECO:0000259" key="1">
    <source>
        <dbReference type="Pfam" id="PF13476"/>
    </source>
</evidence>